<proteinExistence type="predicted"/>
<dbReference type="AlphaFoldDB" id="A0A2T4CJU6"/>
<accession>A0A2T4CJU6</accession>
<dbReference type="Proteomes" id="UP000240760">
    <property type="component" value="Unassembled WGS sequence"/>
</dbReference>
<protein>
    <recommendedName>
        <fullName evidence="3">F-box domain-containing protein</fullName>
    </recommendedName>
</protein>
<gene>
    <name evidence="1" type="ORF">M440DRAFT_1305113</name>
</gene>
<dbReference type="OrthoDB" id="2520703at2759"/>
<dbReference type="EMBL" id="KZ679126">
    <property type="protein sequence ID" value="PTB81851.1"/>
    <property type="molecule type" value="Genomic_DNA"/>
</dbReference>
<evidence type="ECO:0000313" key="2">
    <source>
        <dbReference type="Proteomes" id="UP000240760"/>
    </source>
</evidence>
<evidence type="ECO:0000313" key="1">
    <source>
        <dbReference type="EMBL" id="PTB81851.1"/>
    </source>
</evidence>
<evidence type="ECO:0008006" key="3">
    <source>
        <dbReference type="Google" id="ProtNLM"/>
    </source>
</evidence>
<feature type="non-terminal residue" evidence="1">
    <location>
        <position position="421"/>
    </location>
</feature>
<keyword evidence="2" id="KW-1185">Reference proteome</keyword>
<reference evidence="1 2" key="1">
    <citation type="submission" date="2016-07" db="EMBL/GenBank/DDBJ databases">
        <title>Multiple horizontal gene transfer events from other fungi enriched the ability of initially mycotrophic Trichoderma (Ascomycota) to feed on dead plant biomass.</title>
        <authorList>
            <consortium name="DOE Joint Genome Institute"/>
            <person name="Aerts A."/>
            <person name="Atanasova L."/>
            <person name="Chenthamara K."/>
            <person name="Zhang J."/>
            <person name="Grujic M."/>
            <person name="Henrissat B."/>
            <person name="Kuo A."/>
            <person name="Salamov A."/>
            <person name="Lipzen A."/>
            <person name="Labutti K."/>
            <person name="Barry K."/>
            <person name="Miao Y."/>
            <person name="Rahimi M.J."/>
            <person name="Shen Q."/>
            <person name="Grigoriev I.V."/>
            <person name="Kubicek C.P."/>
            <person name="Druzhinina I.S."/>
        </authorList>
    </citation>
    <scope>NUCLEOTIDE SEQUENCE [LARGE SCALE GENOMIC DNA]</scope>
    <source>
        <strain evidence="1 2">ATCC 18648</strain>
    </source>
</reference>
<sequence>LSLPTEVIESICDELFPYRTGSFTSDDTVHLASFARTCKRFNPIATPVLYSRFIPPAKMSVCANFLATIFRRPELGEYVQELNFRFCSIGMESIEQYPICFEVAASLGVDLGQKPRQHPFETLTQLIIAYTPNVKVFAVLTDRFVMCRATVRPVLNQLARKRTFFLSKLESLAVRHFCTTSLPIVHYSGFVMISPRLRQLWVEPSSPLEHPWSQPSTNRYLATVRRLVLNLGNLDRDQMRRIVNACGPLTIFHHVYGTLGFERRPSVTPAEMVQILGRHAGTLNSVRLNLAWRHKDGLSEFYTSPLCYEGEEIRSMKAFSRLETLQLDGSCFLFPWKGDESYHENVFTQLLPSSIRYFGITVALPGTVEHLRSVAMARSEFPNLRKVYMENTLLTPSFGENVIFIWQDVTALERMMRMVGI</sequence>
<feature type="non-terminal residue" evidence="1">
    <location>
        <position position="1"/>
    </location>
</feature>
<name>A0A2T4CJU6_TRILO</name>
<dbReference type="STRING" id="983965.A0A2T4CJU6"/>
<organism evidence="1 2">
    <name type="scientific">Trichoderma longibrachiatum ATCC 18648</name>
    <dbReference type="NCBI Taxonomy" id="983965"/>
    <lineage>
        <taxon>Eukaryota</taxon>
        <taxon>Fungi</taxon>
        <taxon>Dikarya</taxon>
        <taxon>Ascomycota</taxon>
        <taxon>Pezizomycotina</taxon>
        <taxon>Sordariomycetes</taxon>
        <taxon>Hypocreomycetidae</taxon>
        <taxon>Hypocreales</taxon>
        <taxon>Hypocreaceae</taxon>
        <taxon>Trichoderma</taxon>
    </lineage>
</organism>